<dbReference type="EMBL" id="CP002083">
    <property type="protein sequence ID" value="ADJ23570.1"/>
    <property type="molecule type" value="Genomic_DNA"/>
</dbReference>
<sequence>MRKSIGTSAALDIIGDFQDVLRDRLYEFEKCKDASPAAQFKVLHDLSTTAETLGLLELALASERLVYQLRYDPDAPYDSDLSAAVVDAGGRAIHAIEDYLRHASH</sequence>
<evidence type="ECO:0000313" key="1">
    <source>
        <dbReference type="EMBL" id="ADJ23570.1"/>
    </source>
</evidence>
<evidence type="ECO:0000313" key="2">
    <source>
        <dbReference type="Proteomes" id="UP000002033"/>
    </source>
</evidence>
<dbReference type="RefSeq" id="WP_013215729.1">
    <property type="nucleotide sequence ID" value="NC_014313.1"/>
</dbReference>
<dbReference type="KEGG" id="hdn:Hden_1767"/>
<dbReference type="STRING" id="582899.Hden_1767"/>
<dbReference type="OrthoDB" id="9841720at2"/>
<dbReference type="AlphaFoldDB" id="D8JYW8"/>
<protein>
    <submittedName>
        <fullName evidence="1">AMP-binding domain-containing protein</fullName>
    </submittedName>
</protein>
<accession>D8JYW8</accession>
<name>D8JYW8_HYPDA</name>
<reference evidence="2" key="1">
    <citation type="journal article" date="2011" name="J. Bacteriol.">
        <title>Genome sequences of eight morphologically diverse alphaproteobacteria.</title>
        <authorList>
            <consortium name="US DOE Joint Genome Institute"/>
            <person name="Brown P.J."/>
            <person name="Kysela D.T."/>
            <person name="Buechlein A."/>
            <person name="Hemmerich C."/>
            <person name="Brun Y.V."/>
        </authorList>
    </citation>
    <scope>NUCLEOTIDE SEQUENCE [LARGE SCALE GENOMIC DNA]</scope>
    <source>
        <strain evidence="2">ATCC 51888 / DSM 1869 / NCIB 11706 / TK 0415</strain>
    </source>
</reference>
<organism evidence="1 2">
    <name type="scientific">Hyphomicrobium denitrificans (strain ATCC 51888 / DSM 1869 / NCIMB 11706 / TK 0415)</name>
    <dbReference type="NCBI Taxonomy" id="582899"/>
    <lineage>
        <taxon>Bacteria</taxon>
        <taxon>Pseudomonadati</taxon>
        <taxon>Pseudomonadota</taxon>
        <taxon>Alphaproteobacteria</taxon>
        <taxon>Hyphomicrobiales</taxon>
        <taxon>Hyphomicrobiaceae</taxon>
        <taxon>Hyphomicrobium</taxon>
    </lineage>
</organism>
<dbReference type="Proteomes" id="UP000002033">
    <property type="component" value="Chromosome"/>
</dbReference>
<proteinExistence type="predicted"/>
<keyword evidence="2" id="KW-1185">Reference proteome</keyword>
<dbReference type="HOGENOM" id="CLU_2232860_0_0_5"/>
<gene>
    <name evidence="1" type="ordered locus">Hden_1767</name>
</gene>